<dbReference type="Pfam" id="PF00593">
    <property type="entry name" value="TonB_dep_Rec_b-barrel"/>
    <property type="match status" value="1"/>
</dbReference>
<dbReference type="InterPro" id="IPR021731">
    <property type="entry name" value="AMIN_dom"/>
</dbReference>
<gene>
    <name evidence="19" type="ORF">PCC6912_50130</name>
</gene>
<dbReference type="RefSeq" id="WP_016877151.1">
    <property type="nucleotide sequence ID" value="NZ_AJLN01000061.1"/>
</dbReference>
<accession>A0A433N1E7</accession>
<dbReference type="OrthoDB" id="503423at2"/>
<proteinExistence type="inferred from homology"/>
<keyword evidence="12 13" id="KW-0998">Cell outer membrane</keyword>
<dbReference type="AlphaFoldDB" id="A0A433N1E7"/>
<dbReference type="InterPro" id="IPR037066">
    <property type="entry name" value="Plug_dom_sf"/>
</dbReference>
<dbReference type="SUPFAM" id="SSF56935">
    <property type="entry name" value="Porins"/>
    <property type="match status" value="1"/>
</dbReference>
<evidence type="ECO:0000259" key="16">
    <source>
        <dbReference type="Pfam" id="PF00593"/>
    </source>
</evidence>
<keyword evidence="20" id="KW-1185">Reference proteome</keyword>
<dbReference type="GO" id="GO:0038023">
    <property type="term" value="F:signaling receptor activity"/>
    <property type="evidence" value="ECO:0007669"/>
    <property type="project" value="InterPro"/>
</dbReference>
<keyword evidence="19" id="KW-0675">Receptor</keyword>
<dbReference type="NCBIfam" id="TIGR01783">
    <property type="entry name" value="TonB-siderophor"/>
    <property type="match status" value="1"/>
</dbReference>
<dbReference type="InterPro" id="IPR039426">
    <property type="entry name" value="TonB-dep_rcpt-like"/>
</dbReference>
<dbReference type="PANTHER" id="PTHR32552">
    <property type="entry name" value="FERRICHROME IRON RECEPTOR-RELATED"/>
    <property type="match status" value="1"/>
</dbReference>
<evidence type="ECO:0000256" key="2">
    <source>
        <dbReference type="ARBA" id="ARBA00009810"/>
    </source>
</evidence>
<keyword evidence="11 13" id="KW-0472">Membrane</keyword>
<keyword evidence="5" id="KW-0410">Iron transport</keyword>
<evidence type="ECO:0000256" key="10">
    <source>
        <dbReference type="ARBA" id="ARBA00023077"/>
    </source>
</evidence>
<evidence type="ECO:0000256" key="9">
    <source>
        <dbReference type="ARBA" id="ARBA00023065"/>
    </source>
</evidence>
<dbReference type="Pfam" id="PF07715">
    <property type="entry name" value="Plug"/>
    <property type="match status" value="1"/>
</dbReference>
<keyword evidence="6 13" id="KW-0812">Transmembrane</keyword>
<keyword evidence="7" id="KW-0732">Signal</keyword>
<reference evidence="19 20" key="1">
    <citation type="journal article" date="2019" name="Genome Biol. Evol.">
        <title>Day and night: Metabolic profiles and evolutionary relationships of six axenic non-marine cyanobacteria.</title>
        <authorList>
            <person name="Will S.E."/>
            <person name="Henke P."/>
            <person name="Boedeker C."/>
            <person name="Huang S."/>
            <person name="Brinkmann H."/>
            <person name="Rohde M."/>
            <person name="Jarek M."/>
            <person name="Friedl T."/>
            <person name="Seufert S."/>
            <person name="Schumacher M."/>
            <person name="Overmann J."/>
            <person name="Neumann-Schaal M."/>
            <person name="Petersen J."/>
        </authorList>
    </citation>
    <scope>NUCLEOTIDE SEQUENCE [LARGE SCALE GENOMIC DNA]</scope>
    <source>
        <strain evidence="19 20">PCC 6912</strain>
    </source>
</reference>
<evidence type="ECO:0000313" key="19">
    <source>
        <dbReference type="EMBL" id="RUR74835.1"/>
    </source>
</evidence>
<keyword evidence="9" id="KW-0406">Ion transport</keyword>
<evidence type="ECO:0000256" key="4">
    <source>
        <dbReference type="ARBA" id="ARBA00022452"/>
    </source>
</evidence>
<evidence type="ECO:0000313" key="20">
    <source>
        <dbReference type="Proteomes" id="UP000268857"/>
    </source>
</evidence>
<evidence type="ECO:0000256" key="12">
    <source>
        <dbReference type="ARBA" id="ARBA00023237"/>
    </source>
</evidence>
<comment type="similarity">
    <text evidence="2 13 14">Belongs to the TonB-dependent receptor family.</text>
</comment>
<dbReference type="InterPro" id="IPR012910">
    <property type="entry name" value="Plug_dom"/>
</dbReference>
<dbReference type="STRING" id="211165.GCA_000317285_01889"/>
<evidence type="ECO:0000259" key="17">
    <source>
        <dbReference type="Pfam" id="PF07715"/>
    </source>
</evidence>
<dbReference type="FunFam" id="2.40.170.20:FF:000005">
    <property type="entry name" value="TonB-dependent siderophore receptor"/>
    <property type="match status" value="1"/>
</dbReference>
<keyword evidence="8" id="KW-0408">Iron</keyword>
<name>A0A433N1E7_CHLFR</name>
<dbReference type="CDD" id="cd01347">
    <property type="entry name" value="ligand_gated_channel"/>
    <property type="match status" value="1"/>
</dbReference>
<dbReference type="FunFam" id="2.170.130.10:FF:000001">
    <property type="entry name" value="Catecholate siderophore TonB-dependent receptor"/>
    <property type="match status" value="1"/>
</dbReference>
<comment type="subcellular location">
    <subcellularLocation>
        <location evidence="1 13">Cell outer membrane</location>
        <topology evidence="1 13">Multi-pass membrane protein</topology>
    </subcellularLocation>
</comment>
<evidence type="ECO:0000256" key="3">
    <source>
        <dbReference type="ARBA" id="ARBA00022448"/>
    </source>
</evidence>
<evidence type="ECO:0000256" key="8">
    <source>
        <dbReference type="ARBA" id="ARBA00023004"/>
    </source>
</evidence>
<keyword evidence="4 13" id="KW-1134">Transmembrane beta strand</keyword>
<comment type="caution">
    <text evidence="19">The sequence shown here is derived from an EMBL/GenBank/DDBJ whole genome shotgun (WGS) entry which is preliminary data.</text>
</comment>
<evidence type="ECO:0000256" key="7">
    <source>
        <dbReference type="ARBA" id="ARBA00022729"/>
    </source>
</evidence>
<dbReference type="Pfam" id="PF11741">
    <property type="entry name" value="AMIN"/>
    <property type="match status" value="1"/>
</dbReference>
<dbReference type="InterPro" id="IPR036942">
    <property type="entry name" value="Beta-barrel_TonB_sf"/>
</dbReference>
<evidence type="ECO:0000259" key="18">
    <source>
        <dbReference type="Pfam" id="PF11741"/>
    </source>
</evidence>
<sequence length="861" mass="95044">MKLQKLLSILFVSGSAWVVAINVAIAENAQISSSKIPYLNQVEFFSSSAYQLVQTPSQETVTITAVKANPTDKGVEVILETAQGEKLQVTNRSTGNNFIADISNAQLRLPSGEATFRSEKPNSEITEITVTNIDTNTVRVVVAGEKALPTVELFDDNAGLVFEITSAATATQPPQQPETPQSEEPAAQQDEPIELVVTGEQDNYRIPDASVGTRTDTPLRDIPQSIQVVPQQVLRDRQARSITDGLENVSGVNPISPGLAGSRDNFTIRGFEIYGNSLVNGIPEDILSDSSFVNVERLEVLKGPASVLYGEGGLGGAINFVTKQPLRDPFYEISATIGSFNDYQGTIDLTGPLNDSRTALYRFIAGYRSAETFVDFNEFTKLSIAPSLSLSLSQNTDLVIESDVNRMERNGQQPPGLPAVGTVLPNPNGRVRRSFSSKGPVTDNLTIAGRVGYRLEHRFNENWKLRNAFRYRFYNDDDRGGAPDFNPTSLAADNRTLNRRAIIGSQFYDYYYLDTNLLGKFNTGSINHQLLFGFSLSRNTTDLRFEFGIPAAPVDIFNPVYDQRVVPTGIPNSSRFITRDTLGIYLQDQITLAENLKLLLGGRVDFFEERTTNRLTNVETNQSDTAFSPRVGIVYQPIQPISLYASFARSFTPTIGTSATGEAFQPERGTQYEVGIKADLTSKLSTTLAFYDLTRSNVTTTDPNNPDFSVQTGEQNSRGIELDISGEILPGWNIIAGYAYTDARVTKDNNIPVGNRLFAAPEHSFNLWTTYRIQKGDLQGLGFGLGFYYFGERAADLANTLELPSYFRTDAAIFYEREQFRAAVNFRNLFDVEYYTSRFGSGTLVAPGEPFTVQGTISWQF</sequence>
<dbReference type="PANTHER" id="PTHR32552:SF68">
    <property type="entry name" value="FERRICHROME OUTER MEMBRANE TRANSPORTER_PHAGE RECEPTOR"/>
    <property type="match status" value="1"/>
</dbReference>
<evidence type="ECO:0000256" key="11">
    <source>
        <dbReference type="ARBA" id="ARBA00023136"/>
    </source>
</evidence>
<evidence type="ECO:0000256" key="6">
    <source>
        <dbReference type="ARBA" id="ARBA00022692"/>
    </source>
</evidence>
<dbReference type="InterPro" id="IPR010105">
    <property type="entry name" value="TonB_sidphr_rcpt"/>
</dbReference>
<feature type="region of interest" description="Disordered" evidence="15">
    <location>
        <begin position="169"/>
        <end position="188"/>
    </location>
</feature>
<dbReference type="Proteomes" id="UP000268857">
    <property type="component" value="Unassembled WGS sequence"/>
</dbReference>
<evidence type="ECO:0000256" key="15">
    <source>
        <dbReference type="SAM" id="MobiDB-lite"/>
    </source>
</evidence>
<dbReference type="Gene3D" id="2.40.170.20">
    <property type="entry name" value="TonB-dependent receptor, beta-barrel domain"/>
    <property type="match status" value="1"/>
</dbReference>
<evidence type="ECO:0000256" key="13">
    <source>
        <dbReference type="PROSITE-ProRule" id="PRU01360"/>
    </source>
</evidence>
<evidence type="ECO:0000256" key="1">
    <source>
        <dbReference type="ARBA" id="ARBA00004571"/>
    </source>
</evidence>
<evidence type="ECO:0000256" key="14">
    <source>
        <dbReference type="RuleBase" id="RU003357"/>
    </source>
</evidence>
<dbReference type="GO" id="GO:0015891">
    <property type="term" value="P:siderophore transport"/>
    <property type="evidence" value="ECO:0007669"/>
    <property type="project" value="InterPro"/>
</dbReference>
<dbReference type="GO" id="GO:0009279">
    <property type="term" value="C:cell outer membrane"/>
    <property type="evidence" value="ECO:0007669"/>
    <property type="project" value="UniProtKB-SubCell"/>
</dbReference>
<dbReference type="EMBL" id="RSCJ01000027">
    <property type="protein sequence ID" value="RUR74835.1"/>
    <property type="molecule type" value="Genomic_DNA"/>
</dbReference>
<feature type="domain" description="TonB-dependent receptor-like beta-barrel" evidence="16">
    <location>
        <begin position="410"/>
        <end position="829"/>
    </location>
</feature>
<dbReference type="InterPro" id="IPR000531">
    <property type="entry name" value="Beta-barrel_TonB"/>
</dbReference>
<protein>
    <submittedName>
        <fullName evidence="19">Ferrichrome-iron receptor</fullName>
    </submittedName>
</protein>
<dbReference type="Gene3D" id="2.170.130.10">
    <property type="entry name" value="TonB-dependent receptor, plug domain"/>
    <property type="match status" value="1"/>
</dbReference>
<keyword evidence="10 14" id="KW-0798">TonB box</keyword>
<feature type="domain" description="TonB-dependent receptor plug" evidence="17">
    <location>
        <begin position="219"/>
        <end position="317"/>
    </location>
</feature>
<keyword evidence="3 13" id="KW-0813">Transport</keyword>
<feature type="domain" description="AMIN" evidence="18">
    <location>
        <begin position="66"/>
        <end position="163"/>
    </location>
</feature>
<dbReference type="GO" id="GO:0015344">
    <property type="term" value="F:siderophore uptake transmembrane transporter activity"/>
    <property type="evidence" value="ECO:0007669"/>
    <property type="project" value="TreeGrafter"/>
</dbReference>
<evidence type="ECO:0000256" key="5">
    <source>
        <dbReference type="ARBA" id="ARBA00022496"/>
    </source>
</evidence>
<organism evidence="19 20">
    <name type="scientific">Chlorogloeopsis fritschii PCC 6912</name>
    <dbReference type="NCBI Taxonomy" id="211165"/>
    <lineage>
        <taxon>Bacteria</taxon>
        <taxon>Bacillati</taxon>
        <taxon>Cyanobacteriota</taxon>
        <taxon>Cyanophyceae</taxon>
        <taxon>Nostocales</taxon>
        <taxon>Chlorogloeopsidaceae</taxon>
        <taxon>Chlorogloeopsis</taxon>
    </lineage>
</organism>
<dbReference type="PROSITE" id="PS52016">
    <property type="entry name" value="TONB_DEPENDENT_REC_3"/>
    <property type="match status" value="1"/>
</dbReference>